<dbReference type="WBParaSite" id="JU765_v2.g14622.t1">
    <property type="protein sequence ID" value="JU765_v2.g14622.t1"/>
    <property type="gene ID" value="JU765_v2.g14622"/>
</dbReference>
<organism evidence="1 2">
    <name type="scientific">Panagrolaimus sp. JU765</name>
    <dbReference type="NCBI Taxonomy" id="591449"/>
    <lineage>
        <taxon>Eukaryota</taxon>
        <taxon>Metazoa</taxon>
        <taxon>Ecdysozoa</taxon>
        <taxon>Nematoda</taxon>
        <taxon>Chromadorea</taxon>
        <taxon>Rhabditida</taxon>
        <taxon>Tylenchina</taxon>
        <taxon>Panagrolaimomorpha</taxon>
        <taxon>Panagrolaimoidea</taxon>
        <taxon>Panagrolaimidae</taxon>
        <taxon>Panagrolaimus</taxon>
    </lineage>
</organism>
<proteinExistence type="predicted"/>
<protein>
    <submittedName>
        <fullName evidence="2">Secreted protein</fullName>
    </submittedName>
</protein>
<evidence type="ECO:0000313" key="1">
    <source>
        <dbReference type="Proteomes" id="UP000887576"/>
    </source>
</evidence>
<dbReference type="Proteomes" id="UP000887576">
    <property type="component" value="Unplaced"/>
</dbReference>
<reference evidence="2" key="1">
    <citation type="submission" date="2022-11" db="UniProtKB">
        <authorList>
            <consortium name="WormBaseParasite"/>
        </authorList>
    </citation>
    <scope>IDENTIFICATION</scope>
</reference>
<accession>A0AC34QAD9</accession>
<sequence length="136" mass="15262">MNTFSFVFIFTLLFVWAKGQLYSASDRSPQELALLEWTSGLRMAYCQDMALTDLVDPFREALAKMANRHCRNATACRLEKPVQFTIHHVFHCPPAGRHPRRKGFGKTAGSSTNPRRHFAGSDDGVHASTRVADPVL</sequence>
<name>A0AC34QAD9_9BILA</name>
<evidence type="ECO:0000313" key="2">
    <source>
        <dbReference type="WBParaSite" id="JU765_v2.g14622.t1"/>
    </source>
</evidence>